<dbReference type="InterPro" id="IPR001763">
    <property type="entry name" value="Rhodanese-like_dom"/>
</dbReference>
<dbReference type="SMART" id="SM00450">
    <property type="entry name" value="RHOD"/>
    <property type="match status" value="2"/>
</dbReference>
<dbReference type="CDD" id="cd01449">
    <property type="entry name" value="TST_Repeat_2"/>
    <property type="match status" value="1"/>
</dbReference>
<evidence type="ECO:0000256" key="3">
    <source>
        <dbReference type="RuleBase" id="RU000507"/>
    </source>
</evidence>
<keyword evidence="2" id="KW-0677">Repeat</keyword>
<dbReference type="SUPFAM" id="SSF52821">
    <property type="entry name" value="Rhodanese/Cell cycle control phosphatase"/>
    <property type="match status" value="2"/>
</dbReference>
<accession>A0AAD2D215</accession>
<dbReference type="InterPro" id="IPR001307">
    <property type="entry name" value="Thiosulphate_STrfase_CS"/>
</dbReference>
<proteinExistence type="predicted"/>
<keyword evidence="1 3" id="KW-0808">Transferase</keyword>
<dbReference type="InterPro" id="IPR036873">
    <property type="entry name" value="Rhodanese-like_dom_sf"/>
</dbReference>
<dbReference type="PROSITE" id="PS50206">
    <property type="entry name" value="RHODANESE_3"/>
    <property type="match status" value="2"/>
</dbReference>
<dbReference type="PROSITE" id="PS00683">
    <property type="entry name" value="RHODANESE_2"/>
    <property type="match status" value="1"/>
</dbReference>
<feature type="domain" description="Rhodanese" evidence="4">
    <location>
        <begin position="33"/>
        <end position="147"/>
    </location>
</feature>
<protein>
    <recommendedName>
        <fullName evidence="3">Sulfurtransferase</fullName>
    </recommendedName>
</protein>
<evidence type="ECO:0000256" key="1">
    <source>
        <dbReference type="ARBA" id="ARBA00022679"/>
    </source>
</evidence>
<gene>
    <name evidence="5" type="ORF">ECRASSUSDP1_LOCUS18489</name>
</gene>
<dbReference type="PANTHER" id="PTHR11364:SF27">
    <property type="entry name" value="SULFURTRANSFERASE"/>
    <property type="match status" value="1"/>
</dbReference>
<dbReference type="EMBL" id="CAMPGE010018716">
    <property type="protein sequence ID" value="CAI2377107.1"/>
    <property type="molecule type" value="Genomic_DNA"/>
</dbReference>
<comment type="caution">
    <text evidence="5">The sequence shown here is derived from an EMBL/GenBank/DDBJ whole genome shotgun (WGS) entry which is preliminary data.</text>
</comment>
<name>A0AAD2D215_EUPCR</name>
<keyword evidence="6" id="KW-1185">Reference proteome</keyword>
<dbReference type="InterPro" id="IPR045078">
    <property type="entry name" value="TST/MPST-like"/>
</dbReference>
<reference evidence="5" key="1">
    <citation type="submission" date="2023-07" db="EMBL/GenBank/DDBJ databases">
        <authorList>
            <consortium name="AG Swart"/>
            <person name="Singh M."/>
            <person name="Singh A."/>
            <person name="Seah K."/>
            <person name="Emmerich C."/>
        </authorList>
    </citation>
    <scope>NUCLEOTIDE SEQUENCE</scope>
    <source>
        <strain evidence="5">DP1</strain>
    </source>
</reference>
<organism evidence="5 6">
    <name type="scientific">Euplotes crassus</name>
    <dbReference type="NCBI Taxonomy" id="5936"/>
    <lineage>
        <taxon>Eukaryota</taxon>
        <taxon>Sar</taxon>
        <taxon>Alveolata</taxon>
        <taxon>Ciliophora</taxon>
        <taxon>Intramacronucleata</taxon>
        <taxon>Spirotrichea</taxon>
        <taxon>Hypotrichia</taxon>
        <taxon>Euplotida</taxon>
        <taxon>Euplotidae</taxon>
        <taxon>Moneuplotes</taxon>
    </lineage>
</organism>
<dbReference type="Gene3D" id="3.40.250.10">
    <property type="entry name" value="Rhodanese-like domain"/>
    <property type="match status" value="2"/>
</dbReference>
<evidence type="ECO:0000313" key="5">
    <source>
        <dbReference type="EMBL" id="CAI2377107.1"/>
    </source>
</evidence>
<evidence type="ECO:0000256" key="2">
    <source>
        <dbReference type="ARBA" id="ARBA00022737"/>
    </source>
</evidence>
<dbReference type="GO" id="GO:0004792">
    <property type="term" value="F:thiosulfate-cyanide sulfurtransferase activity"/>
    <property type="evidence" value="ECO:0007669"/>
    <property type="project" value="InterPro"/>
</dbReference>
<evidence type="ECO:0000259" key="4">
    <source>
        <dbReference type="PROSITE" id="PS50206"/>
    </source>
</evidence>
<dbReference type="Proteomes" id="UP001295684">
    <property type="component" value="Unassembled WGS sequence"/>
</dbReference>
<sequence length="293" mass="32221">MESADTSLSMLISVEDLARRIFGDDKKSIKADAFDSLKIIDVSAGGDPAAEAFKTKAIPNALFIHVFKTLKDKDGKYPNAFPPAEVVKEHLEALGINKTDELVLYSHPGKHSGATRAYIIFNHYGLNVKILDGGLKKYEELGYPIQEGTEYTGEKSTIDSLESSEDLVVTLEEMHNFEEGKVDTFQVVDCRGAKDFNGEANDNIEGCRQGNIKGAINIEASEFLNKDGTFKSEEEITGLVEKYKLDPEKETVCMCRTGIAATVGVFGFKKAPSIGFPKVKLYDGSWSEYGSNY</sequence>
<dbReference type="PANTHER" id="PTHR11364">
    <property type="entry name" value="THIOSULFATE SULFERTANSFERASE"/>
    <property type="match status" value="1"/>
</dbReference>
<dbReference type="Pfam" id="PF00581">
    <property type="entry name" value="Rhodanese"/>
    <property type="match status" value="2"/>
</dbReference>
<evidence type="ECO:0000313" key="6">
    <source>
        <dbReference type="Proteomes" id="UP001295684"/>
    </source>
</evidence>
<feature type="domain" description="Rhodanese" evidence="4">
    <location>
        <begin position="181"/>
        <end position="293"/>
    </location>
</feature>
<dbReference type="AlphaFoldDB" id="A0AAD2D215"/>